<dbReference type="PANTHER" id="PTHR10775">
    <property type="entry name" value="OS08G0208400 PROTEIN"/>
    <property type="match status" value="1"/>
</dbReference>
<organism evidence="6">
    <name type="scientific">Nicotiana tabacum</name>
    <name type="common">Common tobacco</name>
    <dbReference type="NCBI Taxonomy" id="4097"/>
    <lineage>
        <taxon>Eukaryota</taxon>
        <taxon>Viridiplantae</taxon>
        <taxon>Streptophyta</taxon>
        <taxon>Embryophyta</taxon>
        <taxon>Tracheophyta</taxon>
        <taxon>Spermatophyta</taxon>
        <taxon>Magnoliopsida</taxon>
        <taxon>eudicotyledons</taxon>
        <taxon>Gunneridae</taxon>
        <taxon>Pentapetalae</taxon>
        <taxon>asterids</taxon>
        <taxon>lamiids</taxon>
        <taxon>Solanales</taxon>
        <taxon>Solanaceae</taxon>
        <taxon>Nicotianoideae</taxon>
        <taxon>Nicotianeae</taxon>
        <taxon>Nicotiana</taxon>
    </lineage>
</organism>
<gene>
    <name evidence="2 3 4 5 6 7 8 9" type="primary">LOC107801371</name>
</gene>
<dbReference type="RefSeq" id="XP_016480166.1">
    <property type="nucleotide sequence ID" value="XM_016624680.1"/>
</dbReference>
<keyword evidence="1" id="KW-1133">Transmembrane helix</keyword>
<evidence type="ECO:0000313" key="9">
    <source>
        <dbReference type="RefSeq" id="XP_016480174.1"/>
    </source>
</evidence>
<evidence type="ECO:0000313" key="7">
    <source>
        <dbReference type="RefSeq" id="XP_016480172.1"/>
    </source>
</evidence>
<protein>
    <submittedName>
        <fullName evidence="2 3">Uncharacterized protein</fullName>
    </submittedName>
</protein>
<evidence type="ECO:0000313" key="5">
    <source>
        <dbReference type="RefSeq" id="XP_016480170.1"/>
    </source>
</evidence>
<dbReference type="KEGG" id="nta:107801371"/>
<evidence type="ECO:0000256" key="1">
    <source>
        <dbReference type="SAM" id="Phobius"/>
    </source>
</evidence>
<evidence type="ECO:0000313" key="4">
    <source>
        <dbReference type="RefSeq" id="XP_016480168.1"/>
    </source>
</evidence>
<dbReference type="RefSeq" id="XP_016480174.1">
    <property type="nucleotide sequence ID" value="XM_016624688.1"/>
</dbReference>
<dbReference type="RefSeq" id="XP_016480173.1">
    <property type="nucleotide sequence ID" value="XM_016624687.1"/>
</dbReference>
<evidence type="ECO:0000313" key="6">
    <source>
        <dbReference type="RefSeq" id="XP_016480171.1"/>
    </source>
</evidence>
<dbReference type="STRING" id="4097.A0A1S4AUA6"/>
<dbReference type="RefSeq" id="XP_016480167.1">
    <property type="nucleotide sequence ID" value="XM_016624681.1"/>
</dbReference>
<dbReference type="Pfam" id="PF02992">
    <property type="entry name" value="Transposase_21"/>
    <property type="match status" value="1"/>
</dbReference>
<dbReference type="RefSeq" id="XP_016480168.1">
    <property type="nucleotide sequence ID" value="XM_016624682.1"/>
</dbReference>
<dbReference type="RefSeq" id="XP_016480172.1">
    <property type="nucleotide sequence ID" value="XM_016624686.1"/>
</dbReference>
<feature type="transmembrane region" description="Helical" evidence="1">
    <location>
        <begin position="20"/>
        <end position="41"/>
    </location>
</feature>
<reference evidence="2 3" key="1">
    <citation type="submission" date="2025-04" db="UniProtKB">
        <authorList>
            <consortium name="RefSeq"/>
        </authorList>
    </citation>
    <scope>IDENTIFICATION</scope>
</reference>
<dbReference type="InterPro" id="IPR004242">
    <property type="entry name" value="Transposase_21"/>
</dbReference>
<dbReference type="PANTHER" id="PTHR10775:SF158">
    <property type="entry name" value="TNP2-LIKE TRANSPOSON PROTEIN"/>
    <property type="match status" value="1"/>
</dbReference>
<evidence type="ECO:0000313" key="3">
    <source>
        <dbReference type="RefSeq" id="XP_016480167.1"/>
    </source>
</evidence>
<dbReference type="PaxDb" id="4097-A0A1S4AUA6"/>
<dbReference type="OMA" id="ACCNGEM"/>
<dbReference type="RefSeq" id="XP_016480171.1">
    <property type="nucleotide sequence ID" value="XM_016624685.1"/>
</dbReference>
<evidence type="ECO:0000313" key="2">
    <source>
        <dbReference type="RefSeq" id="XP_016480166.1"/>
    </source>
</evidence>
<dbReference type="RefSeq" id="XP_016480170.1">
    <property type="nucleotide sequence ID" value="XM_016624684.1"/>
</dbReference>
<dbReference type="AlphaFoldDB" id="A0A1S4AUA6"/>
<evidence type="ECO:0000313" key="8">
    <source>
        <dbReference type="RefSeq" id="XP_016480173.1"/>
    </source>
</evidence>
<keyword evidence="1" id="KW-0812">Transmembrane</keyword>
<keyword evidence="1" id="KW-0472">Membrane</keyword>
<name>A0A1S4AUA6_TOBAC</name>
<accession>A0A1S4AUA6</accession>
<dbReference type="OrthoDB" id="1304753at2759"/>
<sequence>MIVQMTACCNGEMMLVKKHASIVTFLDGSLMRGAIIIACLLQVRRRKKPAKILRYFPLKPRLQRLFMCSKTVEHMRWHAEDSNKDGIMRHPRDGEAWKRFDTIFPEFASNPRNVRLGLASDGFNPFGTMSTNYSIWHVVFVPYNLPPWLCMKQPNLTLSMIIPGPRTAGNNIDVYLQPLIKELNELWYEGVETYDSSKNEMFKMRAALMWTVSDFPGLDILSGWNTHTGLACPSCNFDAVPCRLPHSRKWCFIGHRRFLARNHKFILMRHRFFGDVEERNPPRKLSGSDILQQVKEIDVTFGRPVELNARKKRNRQRKDREGAT</sequence>
<proteinExistence type="predicted"/>